<accession>A0ABM8SS27</accession>
<dbReference type="SMART" id="SM00382">
    <property type="entry name" value="AAA"/>
    <property type="match status" value="1"/>
</dbReference>
<dbReference type="Pfam" id="PF13401">
    <property type="entry name" value="AAA_22"/>
    <property type="match status" value="1"/>
</dbReference>
<feature type="domain" description="AAA+ ATPase" evidence="2">
    <location>
        <begin position="55"/>
        <end position="242"/>
    </location>
</feature>
<reference evidence="3 4" key="1">
    <citation type="submission" date="2021-02" db="EMBL/GenBank/DDBJ databases">
        <authorList>
            <person name="Vanwijnsberghe S."/>
        </authorList>
    </citation>
    <scope>NUCLEOTIDE SEQUENCE [LARGE SCALE GENOMIC DNA]</scope>
    <source>
        <strain evidence="3 4">LMG 31837</strain>
    </source>
</reference>
<evidence type="ECO:0000313" key="3">
    <source>
        <dbReference type="EMBL" id="CAE6829572.1"/>
    </source>
</evidence>
<dbReference type="SUPFAM" id="SSF52540">
    <property type="entry name" value="P-loop containing nucleoside triphosphate hydrolases"/>
    <property type="match status" value="1"/>
</dbReference>
<evidence type="ECO:0000256" key="1">
    <source>
        <dbReference type="SAM" id="MobiDB-lite"/>
    </source>
</evidence>
<dbReference type="InterPro" id="IPR003593">
    <property type="entry name" value="AAA+_ATPase"/>
</dbReference>
<protein>
    <recommendedName>
        <fullName evidence="2">AAA+ ATPase domain-containing protein</fullName>
    </recommendedName>
</protein>
<dbReference type="RefSeq" id="WP_211616759.1">
    <property type="nucleotide sequence ID" value="NZ_CAJNBK010000036.1"/>
</dbReference>
<dbReference type="Gene3D" id="3.40.50.300">
    <property type="entry name" value="P-loop containing nucleotide triphosphate hydrolases"/>
    <property type="match status" value="1"/>
</dbReference>
<comment type="caution">
    <text evidence="3">The sequence shown here is derived from an EMBL/GenBank/DDBJ whole genome shotgun (WGS) entry which is preliminary data.</text>
</comment>
<dbReference type="InterPro" id="IPR027417">
    <property type="entry name" value="P-loop_NTPase"/>
</dbReference>
<proteinExistence type="predicted"/>
<sequence length="384" mass="42806">MPRGTNSDCEERCPDDLVNAPIKFRLQYFKNAILGHDIFDDVLEKIEAAIECGLPGTMLVLVGPAGVGKSSVGDVLHKRVSEDFFEANPDDKHTIPSVLLEAWSGEEGRFDFKEFYEQILEALQAPLISNTLPEVKRVICGREFFLPDITNRRAPTVSAYRARLRRSIRERKPRVLFFDEASAIIASSKPDRVRSKSNTLRSMVNSSNTTMILSGAYDLYDLVLQTGQLARRGDVIHMPAYLPSQKRKFAKVLYALQDLMPVKGGCDLTPFADDLSNQSLFTTGLLKKILTNAIALSDKLKRPIDEEILSLSYYKPAQLEKLQLEMFDGYYKVEGVQHPNDKRALMPVTTGEGSAEVSTTTTAKKRGRVGKTIPTRGAVEHGHA</sequence>
<dbReference type="InterPro" id="IPR049945">
    <property type="entry name" value="AAA_22"/>
</dbReference>
<gene>
    <name evidence="3" type="ORF">R69888_06497</name>
</gene>
<name>A0ABM8SS27_9BURK</name>
<keyword evidence="4" id="KW-1185">Reference proteome</keyword>
<evidence type="ECO:0000313" key="4">
    <source>
        <dbReference type="Proteomes" id="UP000672526"/>
    </source>
</evidence>
<evidence type="ECO:0000259" key="2">
    <source>
        <dbReference type="SMART" id="SM00382"/>
    </source>
</evidence>
<dbReference type="Proteomes" id="UP000672526">
    <property type="component" value="Unassembled WGS sequence"/>
</dbReference>
<dbReference type="EMBL" id="CAJNBK010000036">
    <property type="protein sequence ID" value="CAE6829572.1"/>
    <property type="molecule type" value="Genomic_DNA"/>
</dbReference>
<organism evidence="3 4">
    <name type="scientific">Paraburkholderia haematera</name>
    <dbReference type="NCBI Taxonomy" id="2793077"/>
    <lineage>
        <taxon>Bacteria</taxon>
        <taxon>Pseudomonadati</taxon>
        <taxon>Pseudomonadota</taxon>
        <taxon>Betaproteobacteria</taxon>
        <taxon>Burkholderiales</taxon>
        <taxon>Burkholderiaceae</taxon>
        <taxon>Paraburkholderia</taxon>
    </lineage>
</organism>
<feature type="region of interest" description="Disordered" evidence="1">
    <location>
        <begin position="349"/>
        <end position="384"/>
    </location>
</feature>